<dbReference type="InParanoid" id="K3X6S2"/>
<dbReference type="EMBL" id="GL376607">
    <property type="status" value="NOT_ANNOTATED_CDS"/>
    <property type="molecule type" value="Genomic_DNA"/>
</dbReference>
<dbReference type="Gene3D" id="3.90.730.10">
    <property type="entry name" value="Ribonuclease T2-like"/>
    <property type="match status" value="1"/>
</dbReference>
<keyword evidence="5" id="KW-1185">Reference proteome</keyword>
<evidence type="ECO:0000256" key="3">
    <source>
        <dbReference type="SAM" id="SignalP"/>
    </source>
</evidence>
<dbReference type="GO" id="GO:0005576">
    <property type="term" value="C:extracellular region"/>
    <property type="evidence" value="ECO:0007669"/>
    <property type="project" value="TreeGrafter"/>
</dbReference>
<dbReference type="PANTHER" id="PTHR11240">
    <property type="entry name" value="RIBONUCLEASE T2"/>
    <property type="match status" value="1"/>
</dbReference>
<dbReference type="VEuPathDB" id="FungiDB:PYU1_G012894"/>
<feature type="chain" id="PRO_5003868414" evidence="3">
    <location>
        <begin position="24"/>
        <end position="312"/>
    </location>
</feature>
<dbReference type="GO" id="GO:0006401">
    <property type="term" value="P:RNA catabolic process"/>
    <property type="evidence" value="ECO:0007669"/>
    <property type="project" value="TreeGrafter"/>
</dbReference>
<dbReference type="PROSITE" id="PS00531">
    <property type="entry name" value="RNASE_T2_2"/>
    <property type="match status" value="1"/>
</dbReference>
<dbReference type="Pfam" id="PF00445">
    <property type="entry name" value="Ribonuclease_T2"/>
    <property type="match status" value="1"/>
</dbReference>
<keyword evidence="3" id="KW-0732">Signal</keyword>
<reference evidence="5" key="2">
    <citation type="submission" date="2010-04" db="EMBL/GenBank/DDBJ databases">
        <authorList>
            <person name="Buell R."/>
            <person name="Hamilton J."/>
            <person name="Hostetler J."/>
        </authorList>
    </citation>
    <scope>NUCLEOTIDE SEQUENCE [LARGE SCALE GENOMIC DNA]</scope>
    <source>
        <strain evidence="5">DAOM:BR144</strain>
    </source>
</reference>
<dbReference type="InterPro" id="IPR018188">
    <property type="entry name" value="RNase_T2_His_AS_1"/>
</dbReference>
<dbReference type="eggNOG" id="ENOG502S285">
    <property type="taxonomic scope" value="Eukaryota"/>
</dbReference>
<reference evidence="5" key="1">
    <citation type="journal article" date="2010" name="Genome Biol.">
        <title>Genome sequence of the necrotrophic plant pathogen Pythium ultimum reveals original pathogenicity mechanisms and effector repertoire.</title>
        <authorList>
            <person name="Levesque C.A."/>
            <person name="Brouwer H."/>
            <person name="Cano L."/>
            <person name="Hamilton J.P."/>
            <person name="Holt C."/>
            <person name="Huitema E."/>
            <person name="Raffaele S."/>
            <person name="Robideau G.P."/>
            <person name="Thines M."/>
            <person name="Win J."/>
            <person name="Zerillo M.M."/>
            <person name="Beakes G.W."/>
            <person name="Boore J.L."/>
            <person name="Busam D."/>
            <person name="Dumas B."/>
            <person name="Ferriera S."/>
            <person name="Fuerstenberg S.I."/>
            <person name="Gachon C.M."/>
            <person name="Gaulin E."/>
            <person name="Govers F."/>
            <person name="Grenville-Briggs L."/>
            <person name="Horner N."/>
            <person name="Hostetler J."/>
            <person name="Jiang R.H."/>
            <person name="Johnson J."/>
            <person name="Krajaejun T."/>
            <person name="Lin H."/>
            <person name="Meijer H.J."/>
            <person name="Moore B."/>
            <person name="Morris P."/>
            <person name="Phuntmart V."/>
            <person name="Puiu D."/>
            <person name="Shetty J."/>
            <person name="Stajich J.E."/>
            <person name="Tripathy S."/>
            <person name="Wawra S."/>
            <person name="van West P."/>
            <person name="Whitty B.R."/>
            <person name="Coutinho P.M."/>
            <person name="Henrissat B."/>
            <person name="Martin F."/>
            <person name="Thomas P.D."/>
            <person name="Tyler B.M."/>
            <person name="De Vries R.P."/>
            <person name="Kamoun S."/>
            <person name="Yandell M."/>
            <person name="Tisserat N."/>
            <person name="Buell C.R."/>
        </authorList>
    </citation>
    <scope>NUCLEOTIDE SEQUENCE</scope>
    <source>
        <strain evidence="5">DAOM:BR144</strain>
    </source>
</reference>
<sequence length="312" mass="34134">MFAKTSLFAFAALTAGHFQTATAIDYLGGWLPTPPKEQCVDICVNSKAAPTCLTSAPECLAKKQRPFDYDYLLLEQIFVPQFCRDLLKGVDSTISHQNVLPYPNGITCKPEVVQSELTIHGLWPNYNDGYAGCCNVTNTIGNHPYNAADFAKNQPELLAEMKTKWVDPTQSNEYDSLCEIYNHEFQKHGLCYGAYGDDYEKAAVTYFRATLNAANTYASATAQISTWAAEDQQAPSRAAIEALFPKSVQVLCSNVDGVNQLSAIRSCYEKQPKEGTVGPFNPIDCAPAAKTSAFIPCAADVPITLLPYTPPQ</sequence>
<dbReference type="Proteomes" id="UP000019132">
    <property type="component" value="Unassembled WGS sequence"/>
</dbReference>
<accession>K3X6S2</accession>
<evidence type="ECO:0000313" key="4">
    <source>
        <dbReference type="EnsemblProtists" id="PYU1_T012921"/>
    </source>
</evidence>
<dbReference type="SUPFAM" id="SSF55895">
    <property type="entry name" value="Ribonuclease Rh-like"/>
    <property type="match status" value="1"/>
</dbReference>
<dbReference type="InterPro" id="IPR001568">
    <property type="entry name" value="RNase_T2-like"/>
</dbReference>
<feature type="signal peptide" evidence="3">
    <location>
        <begin position="1"/>
        <end position="23"/>
    </location>
</feature>
<dbReference type="EnsemblProtists" id="PYU1_T012921">
    <property type="protein sequence ID" value="PYU1_T012921"/>
    <property type="gene ID" value="PYU1_G012894"/>
</dbReference>
<dbReference type="InterPro" id="IPR033130">
    <property type="entry name" value="RNase_T2_His_AS_2"/>
</dbReference>
<dbReference type="GO" id="GO:0033897">
    <property type="term" value="F:ribonuclease T2 activity"/>
    <property type="evidence" value="ECO:0007669"/>
    <property type="project" value="InterPro"/>
</dbReference>
<dbReference type="PANTHER" id="PTHR11240:SF22">
    <property type="entry name" value="RIBONUCLEASE T2"/>
    <property type="match status" value="1"/>
</dbReference>
<dbReference type="PROSITE" id="PS00530">
    <property type="entry name" value="RNASE_T2_1"/>
    <property type="match status" value="1"/>
</dbReference>
<organism evidence="4 5">
    <name type="scientific">Globisporangium ultimum (strain ATCC 200006 / CBS 805.95 / DAOM BR144)</name>
    <name type="common">Pythium ultimum</name>
    <dbReference type="NCBI Taxonomy" id="431595"/>
    <lineage>
        <taxon>Eukaryota</taxon>
        <taxon>Sar</taxon>
        <taxon>Stramenopiles</taxon>
        <taxon>Oomycota</taxon>
        <taxon>Peronosporomycetes</taxon>
        <taxon>Pythiales</taxon>
        <taxon>Pythiaceae</taxon>
        <taxon>Globisporangium</taxon>
    </lineage>
</organism>
<dbReference type="FunFam" id="3.90.730.10:FF:000011">
    <property type="entry name" value="Uncharacterized protein"/>
    <property type="match status" value="1"/>
</dbReference>
<evidence type="ECO:0000313" key="5">
    <source>
        <dbReference type="Proteomes" id="UP000019132"/>
    </source>
</evidence>
<reference evidence="4" key="3">
    <citation type="submission" date="2015-02" db="UniProtKB">
        <authorList>
            <consortium name="EnsemblProtists"/>
        </authorList>
    </citation>
    <scope>IDENTIFICATION</scope>
    <source>
        <strain evidence="4">DAOM BR144</strain>
    </source>
</reference>
<dbReference type="InterPro" id="IPR036430">
    <property type="entry name" value="RNase_T2-like_sf"/>
</dbReference>
<dbReference type="AlphaFoldDB" id="K3X6S2"/>
<proteinExistence type="inferred from homology"/>
<dbReference type="GO" id="GO:0003723">
    <property type="term" value="F:RNA binding"/>
    <property type="evidence" value="ECO:0007669"/>
    <property type="project" value="InterPro"/>
</dbReference>
<dbReference type="HOGENOM" id="CLU_077551_0_0_1"/>
<comment type="similarity">
    <text evidence="1 2">Belongs to the RNase T2 family.</text>
</comment>
<evidence type="ECO:0000256" key="1">
    <source>
        <dbReference type="ARBA" id="ARBA00007469"/>
    </source>
</evidence>
<name>K3X6S2_GLOUD</name>
<protein>
    <submittedName>
        <fullName evidence="4">Uncharacterized protein</fullName>
    </submittedName>
</protein>
<evidence type="ECO:0000256" key="2">
    <source>
        <dbReference type="RuleBase" id="RU004328"/>
    </source>
</evidence>